<evidence type="ECO:0000313" key="9">
    <source>
        <dbReference type="EMBL" id="MEZ0476127.1"/>
    </source>
</evidence>
<dbReference type="PROSITE" id="PS51208">
    <property type="entry name" value="AUTOTRANSPORTER"/>
    <property type="match status" value="1"/>
</dbReference>
<accession>A0ABV4HTN7</accession>
<dbReference type="EMBL" id="JBFWIC010000027">
    <property type="protein sequence ID" value="MEZ0476127.1"/>
    <property type="molecule type" value="Genomic_DNA"/>
</dbReference>
<dbReference type="Gene3D" id="3.40.50.200">
    <property type="entry name" value="Peptidase S8/S53 domain"/>
    <property type="match status" value="1"/>
</dbReference>
<dbReference type="Proteomes" id="UP001566331">
    <property type="component" value="Unassembled WGS sequence"/>
</dbReference>
<comment type="similarity">
    <text evidence="1 6">Belongs to the peptidase S8 family.</text>
</comment>
<dbReference type="Pfam" id="PF03797">
    <property type="entry name" value="Autotransporter"/>
    <property type="match status" value="1"/>
</dbReference>
<keyword evidence="3 7" id="KW-0732">Signal</keyword>
<comment type="caution">
    <text evidence="9">The sequence shown here is derived from an EMBL/GenBank/DDBJ whole genome shotgun (WGS) entry which is preliminary data.</text>
</comment>
<dbReference type="NCBIfam" id="TIGR01414">
    <property type="entry name" value="autotrans_barl"/>
    <property type="match status" value="1"/>
</dbReference>
<keyword evidence="4 6" id="KW-0378">Hydrolase</keyword>
<dbReference type="PROSITE" id="PS51892">
    <property type="entry name" value="SUBTILASE"/>
    <property type="match status" value="1"/>
</dbReference>
<dbReference type="PANTHER" id="PTHR43399:SF4">
    <property type="entry name" value="CELL WALL-ASSOCIATED PROTEASE"/>
    <property type="match status" value="1"/>
</dbReference>
<name>A0ABV4HTN7_9GAMM</name>
<evidence type="ECO:0000256" key="2">
    <source>
        <dbReference type="ARBA" id="ARBA00022670"/>
    </source>
</evidence>
<dbReference type="SMART" id="SM00869">
    <property type="entry name" value="Autotransporter"/>
    <property type="match status" value="1"/>
</dbReference>
<evidence type="ECO:0000256" key="5">
    <source>
        <dbReference type="ARBA" id="ARBA00022825"/>
    </source>
</evidence>
<feature type="domain" description="Autotransporter" evidence="8">
    <location>
        <begin position="822"/>
        <end position="1101"/>
    </location>
</feature>
<organism evidence="9 10">
    <name type="scientific">Luteimonas salinilitoris</name>
    <dbReference type="NCBI Taxonomy" id="3237697"/>
    <lineage>
        <taxon>Bacteria</taxon>
        <taxon>Pseudomonadati</taxon>
        <taxon>Pseudomonadota</taxon>
        <taxon>Gammaproteobacteria</taxon>
        <taxon>Lysobacterales</taxon>
        <taxon>Lysobacteraceae</taxon>
        <taxon>Luteimonas</taxon>
    </lineage>
</organism>
<feature type="active site" description="Charge relay system" evidence="6">
    <location>
        <position position="77"/>
    </location>
</feature>
<dbReference type="SUPFAM" id="SSF51126">
    <property type="entry name" value="Pectin lyase-like"/>
    <property type="match status" value="1"/>
</dbReference>
<evidence type="ECO:0000256" key="1">
    <source>
        <dbReference type="ARBA" id="ARBA00011073"/>
    </source>
</evidence>
<evidence type="ECO:0000259" key="8">
    <source>
        <dbReference type="PROSITE" id="PS51208"/>
    </source>
</evidence>
<feature type="signal peptide" evidence="7">
    <location>
        <begin position="1"/>
        <end position="27"/>
    </location>
</feature>
<reference evidence="9 10" key="1">
    <citation type="submission" date="2024-07" db="EMBL/GenBank/DDBJ databases">
        <title>Luteimonas salilacus sp. nov., isolated from the shore soil of Salt Lake in Tibet of China.</title>
        <authorList>
            <person name="Zhang X."/>
            <person name="Li A."/>
        </authorList>
    </citation>
    <scope>NUCLEOTIDE SEQUENCE [LARGE SCALE GENOMIC DNA]</scope>
    <source>
        <strain evidence="9 10">B3-2-R+30</strain>
    </source>
</reference>
<feature type="active site" description="Charge relay system" evidence="6">
    <location>
        <position position="433"/>
    </location>
</feature>
<keyword evidence="10" id="KW-1185">Reference proteome</keyword>
<evidence type="ECO:0000313" key="10">
    <source>
        <dbReference type="Proteomes" id="UP001566331"/>
    </source>
</evidence>
<dbReference type="SUPFAM" id="SSF103515">
    <property type="entry name" value="Autotransporter"/>
    <property type="match status" value="1"/>
</dbReference>
<evidence type="ECO:0000256" key="3">
    <source>
        <dbReference type="ARBA" id="ARBA00022729"/>
    </source>
</evidence>
<dbReference type="Pfam" id="PF00082">
    <property type="entry name" value="Peptidase_S8"/>
    <property type="match status" value="1"/>
</dbReference>
<dbReference type="InterPro" id="IPR051048">
    <property type="entry name" value="Peptidase_S8/S53_subtilisin"/>
</dbReference>
<dbReference type="SUPFAM" id="SSF52743">
    <property type="entry name" value="Subtilisin-like"/>
    <property type="match status" value="1"/>
</dbReference>
<dbReference type="InterPro" id="IPR000209">
    <property type="entry name" value="Peptidase_S8/S53_dom"/>
</dbReference>
<dbReference type="InterPro" id="IPR036709">
    <property type="entry name" value="Autotransporte_beta_dom_sf"/>
</dbReference>
<dbReference type="InterPro" id="IPR034061">
    <property type="entry name" value="Peptidases_S8_Autotransporter"/>
</dbReference>
<dbReference type="InterPro" id="IPR005546">
    <property type="entry name" value="Autotransporte_beta"/>
</dbReference>
<protein>
    <submittedName>
        <fullName evidence="9">S8 family serine peptidase</fullName>
    </submittedName>
</protein>
<evidence type="ECO:0000256" key="4">
    <source>
        <dbReference type="ARBA" id="ARBA00022801"/>
    </source>
</evidence>
<dbReference type="PANTHER" id="PTHR43399">
    <property type="entry name" value="SUBTILISIN-RELATED"/>
    <property type="match status" value="1"/>
</dbReference>
<dbReference type="InterPro" id="IPR036852">
    <property type="entry name" value="Peptidase_S8/S53_dom_sf"/>
</dbReference>
<dbReference type="InterPro" id="IPR015500">
    <property type="entry name" value="Peptidase_S8_subtilisin-rel"/>
</dbReference>
<feature type="active site" description="Charge relay system" evidence="6">
    <location>
        <position position="122"/>
    </location>
</feature>
<gene>
    <name evidence="9" type="ORF">AB6713_16120</name>
</gene>
<keyword evidence="5 6" id="KW-0720">Serine protease</keyword>
<feature type="chain" id="PRO_5046672110" evidence="7">
    <location>
        <begin position="28"/>
        <end position="1101"/>
    </location>
</feature>
<dbReference type="RefSeq" id="WP_370565398.1">
    <property type="nucleotide sequence ID" value="NZ_JBFWIB010000016.1"/>
</dbReference>
<evidence type="ECO:0000256" key="7">
    <source>
        <dbReference type="SAM" id="SignalP"/>
    </source>
</evidence>
<dbReference type="PRINTS" id="PR00723">
    <property type="entry name" value="SUBTILISIN"/>
</dbReference>
<evidence type="ECO:0000256" key="6">
    <source>
        <dbReference type="PROSITE-ProRule" id="PRU01240"/>
    </source>
</evidence>
<dbReference type="Gene3D" id="2.40.128.130">
    <property type="entry name" value="Autotransporter beta-domain"/>
    <property type="match status" value="1"/>
</dbReference>
<keyword evidence="2 6" id="KW-0645">Protease</keyword>
<dbReference type="InterPro" id="IPR011050">
    <property type="entry name" value="Pectin_lyase_fold/virulence"/>
</dbReference>
<dbReference type="CDD" id="cd04848">
    <property type="entry name" value="Peptidases_S8_Autotransporter_serine_protease_like"/>
    <property type="match status" value="1"/>
</dbReference>
<dbReference type="InterPro" id="IPR006315">
    <property type="entry name" value="OM_autotransptr_brl_dom"/>
</dbReference>
<proteinExistence type="inferred from homology"/>
<sequence>MRRPARSSLARAVACALLLGFSATAAAQDYQEPGEIGDPDSWATEEFGADWGLGAIGAQYAYARGLSGNGISLGIVDTGTFADHPEFAGSGRLDGIRTEVAFTDGSSLVADGGIGMLIFGDHGTHTAGTIAASRDGSGMHGVAFGTHLFAASTDALGATDTLLPDALAGLNDSLTEQKLPQMTAEELRALLPERWGSNFTTFNSEVIAFGFDDLVERGVRAISNSWGTGAKLGGTFDDVAKLYQQDKEDDQPIHDAALRAVRDHDVLFVFAAGNESGTKEDGNEGVLTHAGVEATLPAFLPEFEDNWVSVMAVDQDLQRSDFSSICGETRDWCIAAPGRAINSTTFDPYDNSPNRLIQIAIALGLAKQENTPGDSVEERLENYRLTIAGDAEQQQYYIQVGIDITRPNAFATALDDILDTEHQPRYADYEGSSMATPHVTGALGLLMERFPYLDNTQVRDVMLTTATDLGEAGVDEIYGWGLLDLEKAIKGPGMLRDDTVVDMDQAAGGAKVWEGDAWDDWTNDIGGPGSLFKDGEGWLRLSGHNRFAGASVLGGILEFDGDNALTDDVEVVNGTFLLNGSLQGSELLVYDDGFAVVEGTLSGGGTRVWGWLGGNGTLGDTAIVGTIAPGDAFDAGIGTLTFEGDYSQFAGSFYQVDLASDASDRIAVGGSAQVQGGTVAPALVHGESVLGRSYRILSAGGGVTGAFTGLEDTDTPFLAFDLIYSPFAVDLDVSRGASFASAAETWNQASVAAAADGLSDSDPLLQSLIYFNAGQAAVAFDQLSGELYPSLRSVLVESSGAPRAAVMQRAGSGADGFAMQGREDRGHGLWIDAHRGGGHIDGDGNAHRIDHSTRDLLLGYDHRFAAGWQVGAMIGTGRTDFNLRGLGDRGRADNRLFGVYGGGHWGGFGVRAAWIQAHHDIDTERRIAFADFDERASATFNGRTRQAVIEAGYRFDRERWEVEPFLQYANIRVHHGAIDEAGGLAALHGPRVANRVNVGTLGARFAINLNATGQEQTWLSLRGMLGYRRVGGHRTPETWLAFDGGDAFSVRGVPVEKNAMVAEAGFAARTSAHSLFEFGYGGQFGSDAREHGVNARFSVRF</sequence>